<dbReference type="AlphaFoldDB" id="A0A1G2R363"/>
<accession>A0A1G2R363</accession>
<keyword evidence="3" id="KW-0275">Fatty acid biosynthesis</keyword>
<comment type="PTM">
    <text evidence="5">4'-phosphopantetheine is transferred from CoA to a specific serine of apo-ACP by acpS.</text>
</comment>
<evidence type="ECO:0000256" key="5">
    <source>
        <dbReference type="RuleBase" id="RU003545"/>
    </source>
</evidence>
<comment type="caution">
    <text evidence="7">The sequence shown here is derived from an EMBL/GenBank/DDBJ whole genome shotgun (WGS) entry which is preliminary data.</text>
</comment>
<evidence type="ECO:0000256" key="4">
    <source>
        <dbReference type="NCBIfam" id="TIGR00517"/>
    </source>
</evidence>
<dbReference type="NCBIfam" id="NF002150">
    <property type="entry name" value="PRK00982.1-4"/>
    <property type="match status" value="1"/>
</dbReference>
<dbReference type="InterPro" id="IPR003231">
    <property type="entry name" value="ACP"/>
</dbReference>
<keyword evidence="3" id="KW-0276">Fatty acid metabolism</keyword>
<dbReference type="PROSITE" id="PS50075">
    <property type="entry name" value="CARRIER"/>
    <property type="match status" value="1"/>
</dbReference>
<protein>
    <recommendedName>
        <fullName evidence="3 4">Acyl carrier protein</fullName>
        <shortName evidence="3">ACP</shortName>
    </recommendedName>
</protein>
<keyword evidence="3" id="KW-0963">Cytoplasm</keyword>
<sequence length="85" mass="9332">MTQATDSILERRVAAIVVEKLGADKEDVNESASFVNDLKADSLDIVELVMALEEEFKVEISDEAAAGIKNVRDVVVFLREHGIQS</sequence>
<evidence type="ECO:0000259" key="6">
    <source>
        <dbReference type="PROSITE" id="PS50075"/>
    </source>
</evidence>
<keyword evidence="3" id="KW-0444">Lipid biosynthesis</keyword>
<keyword evidence="1 3" id="KW-0596">Phosphopantetheine</keyword>
<feature type="domain" description="Carrier" evidence="6">
    <location>
        <begin position="7"/>
        <end position="82"/>
    </location>
</feature>
<comment type="pathway">
    <text evidence="3 5">Lipid metabolism; fatty acid biosynthesis.</text>
</comment>
<dbReference type="GO" id="GO:0005829">
    <property type="term" value="C:cytosol"/>
    <property type="evidence" value="ECO:0007669"/>
    <property type="project" value="TreeGrafter"/>
</dbReference>
<comment type="PTM">
    <text evidence="3">4'-phosphopantetheine is transferred from CoA to a specific serine of apo-ACP by AcpS. This modification is essential for activity because fatty acids are bound in thioester linkage to the sulfhydryl of the prosthetic group.</text>
</comment>
<dbReference type="NCBIfam" id="TIGR00517">
    <property type="entry name" value="acyl_carrier"/>
    <property type="match status" value="1"/>
</dbReference>
<dbReference type="InterPro" id="IPR009081">
    <property type="entry name" value="PP-bd_ACP"/>
</dbReference>
<proteinExistence type="inferred from homology"/>
<name>A0A1G2R363_9BACT</name>
<dbReference type="NCBIfam" id="NF002151">
    <property type="entry name" value="PRK00982.1-5"/>
    <property type="match status" value="1"/>
</dbReference>
<dbReference type="Proteomes" id="UP000178092">
    <property type="component" value="Unassembled WGS sequence"/>
</dbReference>
<dbReference type="SUPFAM" id="SSF47336">
    <property type="entry name" value="ACP-like"/>
    <property type="match status" value="1"/>
</dbReference>
<dbReference type="PANTHER" id="PTHR20863:SF76">
    <property type="entry name" value="CARRIER DOMAIN-CONTAINING PROTEIN"/>
    <property type="match status" value="1"/>
</dbReference>
<feature type="modified residue" description="O-(pantetheine 4'-phosphoryl)serine" evidence="3">
    <location>
        <position position="42"/>
    </location>
</feature>
<organism evidence="7 8">
    <name type="scientific">Candidatus Wildermuthbacteria bacterium RIFCSPHIGHO2_02_FULL_45_25</name>
    <dbReference type="NCBI Taxonomy" id="1802450"/>
    <lineage>
        <taxon>Bacteria</taxon>
        <taxon>Candidatus Wildermuthiibacteriota</taxon>
    </lineage>
</organism>
<keyword evidence="2 3" id="KW-0597">Phosphoprotein</keyword>
<dbReference type="InterPro" id="IPR036736">
    <property type="entry name" value="ACP-like_sf"/>
</dbReference>
<dbReference type="Gene3D" id="1.10.1200.10">
    <property type="entry name" value="ACP-like"/>
    <property type="match status" value="1"/>
</dbReference>
<dbReference type="GO" id="GO:0000036">
    <property type="term" value="F:acyl carrier activity"/>
    <property type="evidence" value="ECO:0007669"/>
    <property type="project" value="UniProtKB-UniRule"/>
</dbReference>
<dbReference type="NCBIfam" id="NF002148">
    <property type="entry name" value="PRK00982.1-2"/>
    <property type="match status" value="1"/>
</dbReference>
<comment type="function">
    <text evidence="3 5">Carrier of the growing fatty acid chain in fatty acid biosynthesis.</text>
</comment>
<dbReference type="Pfam" id="PF00550">
    <property type="entry name" value="PP-binding"/>
    <property type="match status" value="1"/>
</dbReference>
<evidence type="ECO:0000313" key="8">
    <source>
        <dbReference type="Proteomes" id="UP000178092"/>
    </source>
</evidence>
<comment type="subcellular location">
    <subcellularLocation>
        <location evidence="3">Cytoplasm</location>
    </subcellularLocation>
</comment>
<dbReference type="EMBL" id="MHTV01000013">
    <property type="protein sequence ID" value="OHA67305.1"/>
    <property type="molecule type" value="Genomic_DNA"/>
</dbReference>
<dbReference type="HAMAP" id="MF_01217">
    <property type="entry name" value="Acyl_carrier"/>
    <property type="match status" value="1"/>
</dbReference>
<keyword evidence="3" id="KW-0443">Lipid metabolism</keyword>
<reference evidence="7 8" key="1">
    <citation type="journal article" date="2016" name="Nat. Commun.">
        <title>Thousands of microbial genomes shed light on interconnected biogeochemical processes in an aquifer system.</title>
        <authorList>
            <person name="Anantharaman K."/>
            <person name="Brown C.T."/>
            <person name="Hug L.A."/>
            <person name="Sharon I."/>
            <person name="Castelle C.J."/>
            <person name="Probst A.J."/>
            <person name="Thomas B.C."/>
            <person name="Singh A."/>
            <person name="Wilkins M.J."/>
            <person name="Karaoz U."/>
            <person name="Brodie E.L."/>
            <person name="Williams K.H."/>
            <person name="Hubbard S.S."/>
            <person name="Banfield J.F."/>
        </authorList>
    </citation>
    <scope>NUCLEOTIDE SEQUENCE [LARGE SCALE GENOMIC DNA]</scope>
</reference>
<dbReference type="PANTHER" id="PTHR20863">
    <property type="entry name" value="ACYL CARRIER PROTEIN"/>
    <property type="match status" value="1"/>
</dbReference>
<evidence type="ECO:0000313" key="7">
    <source>
        <dbReference type="EMBL" id="OHA67305.1"/>
    </source>
</evidence>
<dbReference type="GO" id="GO:0009245">
    <property type="term" value="P:lipid A biosynthetic process"/>
    <property type="evidence" value="ECO:0007669"/>
    <property type="project" value="TreeGrafter"/>
</dbReference>
<dbReference type="GO" id="GO:0000035">
    <property type="term" value="F:acyl binding"/>
    <property type="evidence" value="ECO:0007669"/>
    <property type="project" value="TreeGrafter"/>
</dbReference>
<dbReference type="UniPathway" id="UPA00094"/>
<evidence type="ECO:0000256" key="1">
    <source>
        <dbReference type="ARBA" id="ARBA00022450"/>
    </source>
</evidence>
<dbReference type="GO" id="GO:0016020">
    <property type="term" value="C:membrane"/>
    <property type="evidence" value="ECO:0007669"/>
    <property type="project" value="GOC"/>
</dbReference>
<evidence type="ECO:0000256" key="3">
    <source>
        <dbReference type="HAMAP-Rule" id="MF_01217"/>
    </source>
</evidence>
<gene>
    <name evidence="3" type="primary">acpP</name>
    <name evidence="7" type="ORF">A3C04_01110</name>
</gene>
<evidence type="ECO:0000256" key="2">
    <source>
        <dbReference type="ARBA" id="ARBA00022553"/>
    </source>
</evidence>
<comment type="similarity">
    <text evidence="3">Belongs to the acyl carrier protein (ACP) family.</text>
</comment>